<dbReference type="PANTHER" id="PTHR30478">
    <property type="entry name" value="DNA POLYMERASE III SUBUNIT BETA"/>
    <property type="match status" value="1"/>
</dbReference>
<dbReference type="InterPro" id="IPR022635">
    <property type="entry name" value="DNA_polIII_beta_C"/>
</dbReference>
<protein>
    <recommendedName>
        <fullName evidence="3 10">Beta sliding clamp</fullName>
    </recommendedName>
</protein>
<evidence type="ECO:0000313" key="15">
    <source>
        <dbReference type="Proteomes" id="UP001629953"/>
    </source>
</evidence>
<dbReference type="SMART" id="SM00480">
    <property type="entry name" value="POL3Bc"/>
    <property type="match status" value="1"/>
</dbReference>
<dbReference type="Pfam" id="PF00712">
    <property type="entry name" value="DNA_pol3_beta"/>
    <property type="match status" value="1"/>
</dbReference>
<gene>
    <name evidence="14" type="primary">dnaN</name>
    <name evidence="14" type="ORF">ABUE30_13270</name>
</gene>
<feature type="domain" description="DNA polymerase III beta sliding clamp N-terminal" evidence="11">
    <location>
        <begin position="1"/>
        <end position="120"/>
    </location>
</feature>
<comment type="function">
    <text evidence="10">Confers DNA tethering and processivity to DNA polymerases and other proteins. Acts as a clamp, forming a ring around DNA (a reaction catalyzed by the clamp-loading complex) which diffuses in an ATP-independent manner freely and bidirectionally along dsDNA. Initially characterized for its ability to contact the catalytic subunit of DNA polymerase III (Pol III), a complex, multichain enzyme responsible for most of the replicative synthesis in bacteria; Pol III exhibits 3'-5' exonuclease proofreading activity. The beta chain is required for initiation of replication as well as for processivity of DNA replication.</text>
</comment>
<proteinExistence type="inferred from homology"/>
<reference evidence="14 15" key="1">
    <citation type="journal article" date="2013" name="Int. J. Syst. Evol. Microbiol.">
        <title>Celerinatantimonas yamalensis sp. nov., a cold-adapted diazotrophic bacterium from a cold permafrost brine.</title>
        <authorList>
            <person name="Shcherbakova V."/>
            <person name="Chuvilskaya N."/>
            <person name="Rivkina E."/>
            <person name="Demidov N."/>
            <person name="Uchaeva V."/>
            <person name="Suetin S."/>
            <person name="Suzina N."/>
            <person name="Gilichinsky D."/>
        </authorList>
    </citation>
    <scope>NUCLEOTIDE SEQUENCE [LARGE SCALE GENOMIC DNA]</scope>
    <source>
        <strain evidence="14 15">C7</strain>
    </source>
</reference>
<keyword evidence="6 10" id="KW-0548">Nucleotidyltransferase</keyword>
<sequence>MHFQISREALIKPLQLVSSAIGGRPTVPILGNILLVVSEHSLSMTGTDMEVELVAHLAIDAASQTGSVTVPAKKFVDICKGLPDGCIIECKAQGDRLQVRSGRSRFSLATLPASDYPNVDSWQPQLDLVIKQGQLKQLIDKTQFSMASQDVRYYLNGMLFETEGQKLRTVACDGHRIALAATDLGCELGAIQVIVPRKGVLELIRLLEQDDADIQLQIGTNNLKAIVQGFTFTCKLVDGRFPDLRRVIPNGGDKVLISGREELRQAFSRAAILSNEKFRGVRLQLSGQTLTITANNPEQEESEEILDVAYQGDDLEIGFNVSYILDVLNALKSDQVRLTMSDSSTGSLIEDSEQTGQALYVIMPMRL</sequence>
<dbReference type="Gene3D" id="3.10.150.10">
    <property type="entry name" value="DNA Polymerase III, subunit A, domain 2"/>
    <property type="match status" value="1"/>
</dbReference>
<feature type="domain" description="DNA polymerase III beta sliding clamp central" evidence="12">
    <location>
        <begin position="130"/>
        <end position="243"/>
    </location>
</feature>
<evidence type="ECO:0000256" key="8">
    <source>
        <dbReference type="ARBA" id="ARBA00022932"/>
    </source>
</evidence>
<keyword evidence="15" id="KW-1185">Reference proteome</keyword>
<dbReference type="Pfam" id="PF02767">
    <property type="entry name" value="DNA_pol3_beta_2"/>
    <property type="match status" value="1"/>
</dbReference>
<keyword evidence="8 10" id="KW-0239">DNA-directed DNA polymerase</keyword>
<dbReference type="GO" id="GO:0003887">
    <property type="term" value="F:DNA-directed DNA polymerase activity"/>
    <property type="evidence" value="ECO:0007669"/>
    <property type="project" value="UniProtKB-EC"/>
</dbReference>
<comment type="subunit">
    <text evidence="10">Forms a ring-shaped head-to-tail homodimer around DNA.</text>
</comment>
<comment type="caution">
    <text evidence="14">The sequence shown here is derived from an EMBL/GenBank/DDBJ whole genome shotgun (WGS) entry which is preliminary data.</text>
</comment>
<evidence type="ECO:0000256" key="1">
    <source>
        <dbReference type="ARBA" id="ARBA00004496"/>
    </source>
</evidence>
<evidence type="ECO:0000256" key="5">
    <source>
        <dbReference type="ARBA" id="ARBA00022679"/>
    </source>
</evidence>
<organism evidence="14 15">
    <name type="scientific">Celerinatantimonas yamalensis</name>
    <dbReference type="NCBI Taxonomy" id="559956"/>
    <lineage>
        <taxon>Bacteria</taxon>
        <taxon>Pseudomonadati</taxon>
        <taxon>Pseudomonadota</taxon>
        <taxon>Gammaproteobacteria</taxon>
        <taxon>Celerinatantimonadaceae</taxon>
        <taxon>Celerinatantimonas</taxon>
    </lineage>
</organism>
<keyword evidence="5 10" id="KW-0808">Transferase</keyword>
<dbReference type="RefSeq" id="WP_408624275.1">
    <property type="nucleotide sequence ID" value="NZ_JBEQCT010000006.1"/>
</dbReference>
<comment type="subcellular location">
    <subcellularLocation>
        <location evidence="1 10">Cytoplasm</location>
    </subcellularLocation>
</comment>
<dbReference type="CDD" id="cd00140">
    <property type="entry name" value="beta_clamp"/>
    <property type="match status" value="1"/>
</dbReference>
<evidence type="ECO:0000259" key="12">
    <source>
        <dbReference type="Pfam" id="PF02767"/>
    </source>
</evidence>
<evidence type="ECO:0000256" key="6">
    <source>
        <dbReference type="ARBA" id="ARBA00022695"/>
    </source>
</evidence>
<comment type="similarity">
    <text evidence="2 10">Belongs to the beta sliding clamp family.</text>
</comment>
<name>A0ABW9G8L2_9GAMM</name>
<dbReference type="NCBIfam" id="TIGR00663">
    <property type="entry name" value="dnan"/>
    <property type="match status" value="1"/>
</dbReference>
<evidence type="ECO:0000256" key="4">
    <source>
        <dbReference type="ARBA" id="ARBA00022490"/>
    </source>
</evidence>
<keyword evidence="9" id="KW-0238">DNA-binding</keyword>
<dbReference type="SUPFAM" id="SSF55979">
    <property type="entry name" value="DNA clamp"/>
    <property type="match status" value="3"/>
</dbReference>
<keyword evidence="4 10" id="KW-0963">Cytoplasm</keyword>
<accession>A0ABW9G8L2</accession>
<evidence type="ECO:0000256" key="9">
    <source>
        <dbReference type="ARBA" id="ARBA00023125"/>
    </source>
</evidence>
<evidence type="ECO:0000256" key="10">
    <source>
        <dbReference type="PIRNR" id="PIRNR000804"/>
    </source>
</evidence>
<dbReference type="PANTHER" id="PTHR30478:SF0">
    <property type="entry name" value="BETA SLIDING CLAMP"/>
    <property type="match status" value="1"/>
</dbReference>
<evidence type="ECO:0000256" key="7">
    <source>
        <dbReference type="ARBA" id="ARBA00022705"/>
    </source>
</evidence>
<dbReference type="EMBL" id="JBEQCT010000006">
    <property type="protein sequence ID" value="MFM2486016.1"/>
    <property type="molecule type" value="Genomic_DNA"/>
</dbReference>
<evidence type="ECO:0000256" key="3">
    <source>
        <dbReference type="ARBA" id="ARBA00021035"/>
    </source>
</evidence>
<dbReference type="InterPro" id="IPR046938">
    <property type="entry name" value="DNA_clamp_sf"/>
</dbReference>
<dbReference type="InterPro" id="IPR022637">
    <property type="entry name" value="DNA_polIII_beta_cen"/>
</dbReference>
<dbReference type="InterPro" id="IPR001001">
    <property type="entry name" value="DNA_polIII_beta"/>
</dbReference>
<evidence type="ECO:0000256" key="2">
    <source>
        <dbReference type="ARBA" id="ARBA00010752"/>
    </source>
</evidence>
<dbReference type="PIRSF" id="PIRSF000804">
    <property type="entry name" value="DNA_pol_III_b"/>
    <property type="match status" value="1"/>
</dbReference>
<evidence type="ECO:0000313" key="14">
    <source>
        <dbReference type="EMBL" id="MFM2486016.1"/>
    </source>
</evidence>
<evidence type="ECO:0000259" key="11">
    <source>
        <dbReference type="Pfam" id="PF00712"/>
    </source>
</evidence>
<keyword evidence="7 10" id="KW-0235">DNA replication</keyword>
<feature type="domain" description="DNA polymerase III beta sliding clamp C-terminal" evidence="13">
    <location>
        <begin position="245"/>
        <end position="366"/>
    </location>
</feature>
<dbReference type="Pfam" id="PF02768">
    <property type="entry name" value="DNA_pol3_beta_3"/>
    <property type="match status" value="1"/>
</dbReference>
<dbReference type="Proteomes" id="UP001629953">
    <property type="component" value="Unassembled WGS sequence"/>
</dbReference>
<dbReference type="Gene3D" id="3.70.10.10">
    <property type="match status" value="1"/>
</dbReference>
<dbReference type="InterPro" id="IPR022634">
    <property type="entry name" value="DNA_polIII_beta_N"/>
</dbReference>
<evidence type="ECO:0000259" key="13">
    <source>
        <dbReference type="Pfam" id="PF02768"/>
    </source>
</evidence>